<dbReference type="Proteomes" id="UP001642484">
    <property type="component" value="Unassembled WGS sequence"/>
</dbReference>
<dbReference type="Pfam" id="PF18808">
    <property type="entry name" value="Importin_rep_4"/>
    <property type="match status" value="1"/>
</dbReference>
<dbReference type="PANTHER" id="PTHR10527">
    <property type="entry name" value="IMPORTIN BETA"/>
    <property type="match status" value="1"/>
</dbReference>
<accession>A0ABP0SZF4</accession>
<keyword evidence="6" id="KW-0653">Protein transport</keyword>
<name>A0ABP0SZF4_9DINO</name>
<reference evidence="10 11" key="1">
    <citation type="submission" date="2024-02" db="EMBL/GenBank/DDBJ databases">
        <authorList>
            <person name="Chen Y."/>
            <person name="Shah S."/>
            <person name="Dougan E. K."/>
            <person name="Thang M."/>
            <person name="Chan C."/>
        </authorList>
    </citation>
    <scope>NUCLEOTIDE SEQUENCE [LARGE SCALE GENOMIC DNA]</scope>
</reference>
<evidence type="ECO:0000313" key="11">
    <source>
        <dbReference type="Proteomes" id="UP001642484"/>
    </source>
</evidence>
<dbReference type="EMBL" id="CAXAMN010028805">
    <property type="protein sequence ID" value="CAK9117752.1"/>
    <property type="molecule type" value="Genomic_DNA"/>
</dbReference>
<evidence type="ECO:0000313" key="10">
    <source>
        <dbReference type="EMBL" id="CAK9117752.1"/>
    </source>
</evidence>
<dbReference type="Gene3D" id="1.25.10.10">
    <property type="entry name" value="Leucine-rich Repeat Variant"/>
    <property type="match status" value="1"/>
</dbReference>
<feature type="domain" description="IPO4/5-like TPR repeats" evidence="9">
    <location>
        <begin position="128"/>
        <end position="289"/>
    </location>
</feature>
<evidence type="ECO:0000256" key="2">
    <source>
        <dbReference type="ARBA" id="ARBA00004496"/>
    </source>
</evidence>
<evidence type="ECO:0000259" key="9">
    <source>
        <dbReference type="Pfam" id="PF25780"/>
    </source>
</evidence>
<keyword evidence="5" id="KW-0677">Repeat</keyword>
<dbReference type="Pfam" id="PF18829">
    <property type="entry name" value="Importin_rep_6"/>
    <property type="match status" value="1"/>
</dbReference>
<sequence length="1123" mass="125857">MWFGKSCRNTTEAVKVPLYFKSHDRQAVDAGFVETIRQLLGTDNNARNVAEQRYDSAKRTEPVQLVASLVQVLLKSDIEVPVREQCAVLLRQCCGKVKDADSTWQKLGTHQAQLRGQLLQILEAEAVPQVRRKVSDCIQSLANQIVDIEDDQRPQNLQEWPELMPTLFRIICDTSQDSNLRADCLWIVKELTCSVWQMLLANPTQTYQVLQTCLADPALAVKAEAAALLCSFVDSISSREGRKPFQQLIPDVTTVMAQLASDPEPKHLNTVLQAFQSTTETADFFKQHIATHLMPVLCGIAKSHQDMAARKYAFEVIVSFMESKPKMMLKVPHYIEQALDLCVHFMMQLEDDISGWMQEDDEDGEDEELFSVGKEAVDRISRCAVKVEAFPFLLEGLKQAVTKLFQTGEWKQVVAGISTLAMIAEYVDDEATVSQMTNGIKIQLGASNARVRYAAWGGMAQFSEDHADVVSSEAFTSQLLPEFLKGLDDSCPRVSLRCMEAFQHYGEALEREDLEPFIQPLMEKLGAKLQSQDIKVQKKAITFIAVIAGQVDDAFAPYYGHLMPVLKQVIQNTLHKTEERQLLGKCFECISLLARAVGRSGFKADAEQIMQAMIEATKVPNLPMSDPVKEYMMAASERICSTLKEDFLPFVSHILPGVLEKFTLAPREFTPGNNDIDDDDEVNLTLLRENGQVKVMIMYSSEIQDLKGALECVHTFVEELAAAYAPFVTQTAQALLPVFDFTMEDGIRDLAFETWGQLCRSARQGGQVQIVSELVMEFLKRVLPKFEAAKVDISELKTSAEGVTSCLKEAGPNILHAEQLRHICRTTLAVMAESFKRREEAAKGRPNGLSQHDEDGDEHHDDDDEEEDEQAMRIALCEVAGSLMQHHADMFVAESFPDYLNLVVQWLQPQAPKDDRKLALFVMCDFLEYLGKRATPQWPQFLPKLIEDIHNPDAELRQPACFGVYLAAKVPEFAPLALDTAKRLSEVVTQSRQRSKKKSEKIAQACADNALSGLVEILMVHPQAVASVQGELWKVWLSGLPCQEDESEGERNHRRLLELIQQEKPEVVGEGGQNVPKLFGVLVDVYKTDMADEETSKGIGLFALRLGESKLEAFAAQFSQRRQ</sequence>
<evidence type="ECO:0000256" key="6">
    <source>
        <dbReference type="ARBA" id="ARBA00022927"/>
    </source>
</evidence>
<dbReference type="Pfam" id="PF25780">
    <property type="entry name" value="TPR_IPO5"/>
    <property type="match status" value="1"/>
</dbReference>
<organism evidence="10 11">
    <name type="scientific">Durusdinium trenchii</name>
    <dbReference type="NCBI Taxonomy" id="1381693"/>
    <lineage>
        <taxon>Eukaryota</taxon>
        <taxon>Sar</taxon>
        <taxon>Alveolata</taxon>
        <taxon>Dinophyceae</taxon>
        <taxon>Suessiales</taxon>
        <taxon>Symbiodiniaceae</taxon>
        <taxon>Durusdinium</taxon>
    </lineage>
</organism>
<evidence type="ECO:0000256" key="5">
    <source>
        <dbReference type="ARBA" id="ARBA00022737"/>
    </source>
</evidence>
<evidence type="ECO:0000256" key="1">
    <source>
        <dbReference type="ARBA" id="ARBA00004123"/>
    </source>
</evidence>
<feature type="compositionally biased region" description="Acidic residues" evidence="8">
    <location>
        <begin position="860"/>
        <end position="869"/>
    </location>
</feature>
<keyword evidence="4" id="KW-0963">Cytoplasm</keyword>
<dbReference type="InterPro" id="IPR041653">
    <property type="entry name" value="Importin_rep_4"/>
</dbReference>
<evidence type="ECO:0000256" key="7">
    <source>
        <dbReference type="ARBA" id="ARBA00023242"/>
    </source>
</evidence>
<keyword evidence="7" id="KW-0539">Nucleus</keyword>
<dbReference type="InterPro" id="IPR040122">
    <property type="entry name" value="Importin_beta"/>
</dbReference>
<dbReference type="SUPFAM" id="SSF48371">
    <property type="entry name" value="ARM repeat"/>
    <property type="match status" value="1"/>
</dbReference>
<dbReference type="InterPro" id="IPR016024">
    <property type="entry name" value="ARM-type_fold"/>
</dbReference>
<gene>
    <name evidence="10" type="ORF">CCMP2556_LOCUS55011</name>
</gene>
<protein>
    <recommendedName>
        <fullName evidence="9">IPO4/5-like TPR repeats domain-containing protein</fullName>
    </recommendedName>
</protein>
<keyword evidence="11" id="KW-1185">Reference proteome</keyword>
<comment type="caution">
    <text evidence="10">The sequence shown here is derived from an EMBL/GenBank/DDBJ whole genome shotgun (WGS) entry which is preliminary data.</text>
</comment>
<feature type="region of interest" description="Disordered" evidence="8">
    <location>
        <begin position="840"/>
        <end position="869"/>
    </location>
</feature>
<evidence type="ECO:0000256" key="3">
    <source>
        <dbReference type="ARBA" id="ARBA00022448"/>
    </source>
</evidence>
<dbReference type="InterPro" id="IPR011989">
    <property type="entry name" value="ARM-like"/>
</dbReference>
<keyword evidence="3" id="KW-0813">Transport</keyword>
<dbReference type="InterPro" id="IPR057672">
    <property type="entry name" value="TPR_IPO4/5"/>
</dbReference>
<evidence type="ECO:0000256" key="8">
    <source>
        <dbReference type="SAM" id="MobiDB-lite"/>
    </source>
</evidence>
<evidence type="ECO:0000256" key="4">
    <source>
        <dbReference type="ARBA" id="ARBA00022490"/>
    </source>
</evidence>
<proteinExistence type="predicted"/>
<dbReference type="InterPro" id="IPR041389">
    <property type="entry name" value="Importin_rep_6"/>
</dbReference>
<comment type="subcellular location">
    <subcellularLocation>
        <location evidence="2">Cytoplasm</location>
    </subcellularLocation>
    <subcellularLocation>
        <location evidence="1">Nucleus</location>
    </subcellularLocation>
</comment>